<keyword evidence="2" id="KW-0677">Repeat</keyword>
<evidence type="ECO:0000259" key="5">
    <source>
        <dbReference type="PROSITE" id="PS50893"/>
    </source>
</evidence>
<gene>
    <name evidence="6" type="ORF">E1269_13705</name>
</gene>
<accession>A0A4R5DCF2</accession>
<evidence type="ECO:0000256" key="1">
    <source>
        <dbReference type="ARBA" id="ARBA00022448"/>
    </source>
</evidence>
<dbReference type="InterPro" id="IPR003439">
    <property type="entry name" value="ABC_transporter-like_ATP-bd"/>
</dbReference>
<dbReference type="AlphaFoldDB" id="A0A4R5DCF2"/>
<dbReference type="InterPro" id="IPR003593">
    <property type="entry name" value="AAA+_ATPase"/>
</dbReference>
<keyword evidence="7" id="KW-1185">Reference proteome</keyword>
<dbReference type="PROSITE" id="PS50893">
    <property type="entry name" value="ABC_TRANSPORTER_2"/>
    <property type="match status" value="2"/>
</dbReference>
<dbReference type="PROSITE" id="PS00211">
    <property type="entry name" value="ABC_TRANSPORTER_1"/>
    <property type="match status" value="1"/>
</dbReference>
<dbReference type="GO" id="GO:0016887">
    <property type="term" value="F:ATP hydrolysis activity"/>
    <property type="evidence" value="ECO:0007669"/>
    <property type="project" value="InterPro"/>
</dbReference>
<dbReference type="SMART" id="SM00382">
    <property type="entry name" value="AAA"/>
    <property type="match status" value="2"/>
</dbReference>
<dbReference type="CDD" id="cd03215">
    <property type="entry name" value="ABC_Carb_Monos_II"/>
    <property type="match status" value="1"/>
</dbReference>
<dbReference type="InterPro" id="IPR017871">
    <property type="entry name" value="ABC_transporter-like_CS"/>
</dbReference>
<evidence type="ECO:0000313" key="7">
    <source>
        <dbReference type="Proteomes" id="UP000294739"/>
    </source>
</evidence>
<dbReference type="PANTHER" id="PTHR43790">
    <property type="entry name" value="CARBOHYDRATE TRANSPORT ATP-BINDING PROTEIN MG119-RELATED"/>
    <property type="match status" value="1"/>
</dbReference>
<dbReference type="Gene3D" id="3.40.50.300">
    <property type="entry name" value="P-loop containing nucleotide triphosphate hydrolases"/>
    <property type="match status" value="2"/>
</dbReference>
<comment type="caution">
    <text evidence="6">The sequence shown here is derived from an EMBL/GenBank/DDBJ whole genome shotgun (WGS) entry which is preliminary data.</text>
</comment>
<protein>
    <submittedName>
        <fullName evidence="6">Sugar ABC transporter ATP-binding protein</fullName>
    </submittedName>
</protein>
<dbReference type="InParanoid" id="A0A4R5DCF2"/>
<dbReference type="SUPFAM" id="SSF52540">
    <property type="entry name" value="P-loop containing nucleoside triphosphate hydrolases"/>
    <property type="match status" value="2"/>
</dbReference>
<evidence type="ECO:0000256" key="2">
    <source>
        <dbReference type="ARBA" id="ARBA00022737"/>
    </source>
</evidence>
<proteinExistence type="predicted"/>
<evidence type="ECO:0000256" key="3">
    <source>
        <dbReference type="ARBA" id="ARBA00022741"/>
    </source>
</evidence>
<keyword evidence="3" id="KW-0547">Nucleotide-binding</keyword>
<reference evidence="6 7" key="1">
    <citation type="submission" date="2019-03" db="EMBL/GenBank/DDBJ databases">
        <title>Draft genome sequences of novel Actinobacteria.</title>
        <authorList>
            <person name="Sahin N."/>
            <person name="Ay H."/>
            <person name="Saygin H."/>
        </authorList>
    </citation>
    <scope>NUCLEOTIDE SEQUENCE [LARGE SCALE GENOMIC DNA]</scope>
    <source>
        <strain evidence="6 7">5K138</strain>
    </source>
</reference>
<evidence type="ECO:0000256" key="4">
    <source>
        <dbReference type="ARBA" id="ARBA00022840"/>
    </source>
</evidence>
<dbReference type="PANTHER" id="PTHR43790:SF9">
    <property type="entry name" value="GALACTOFURANOSE TRANSPORTER ATP-BINDING PROTEIN YTFR"/>
    <property type="match status" value="1"/>
</dbReference>
<dbReference type="OrthoDB" id="39350at2"/>
<dbReference type="Proteomes" id="UP000294739">
    <property type="component" value="Unassembled WGS sequence"/>
</dbReference>
<sequence>MWLGRRSTGMANSALEVTGIHKSYPGVQALRGVDLRVAEGEVVGLCGANGAGKSTLVKILSGAEQPDGGGIAVGGEVQGLATPHAARQAGICTIYQELSLVPQMTVLDNIFLDDFRRRGMVVRRRGLETVARRLLGRLGADVDVHTRVADLSIAKQQLVEIAKALKSEPAMLLLDEPTTTLPPRDVEALLSLMRDLARDGVGLIFISHRLDEVTGVCDSVEVLRDGRKVTRFDRPPPHHEIVRAMVGDRYENSLAAAAAEGAEGKLGGVAQQDVVLEVDGVTDGARLQPCSFQVRRGEVLGVTGLLGAGQNELAECIFGIRPVTSGRTIVAGRTVPPNKPRKSIAHGIGLIPEDRKTQGLVLDMSAMKNMTLASIDRFTSFSMLQGRREAAHARRFVEELQIKCSSVDQRVRTMSGGNQQKVLLARWLTRDSRVLLLAEPTRGVDVAAKEEIYRLIRRHLRGGGAAVVVTSEVSEAALCDRVLVLSNGRIVAEMDHDQIQADHDGFLAHLR</sequence>
<feature type="domain" description="ABC transporter" evidence="5">
    <location>
        <begin position="269"/>
        <end position="510"/>
    </location>
</feature>
<name>A0A4R5DCF2_9ACTN</name>
<dbReference type="InterPro" id="IPR050107">
    <property type="entry name" value="ABC_carbohydrate_import_ATPase"/>
</dbReference>
<dbReference type="GO" id="GO:0005524">
    <property type="term" value="F:ATP binding"/>
    <property type="evidence" value="ECO:0007669"/>
    <property type="project" value="UniProtKB-KW"/>
</dbReference>
<dbReference type="CDD" id="cd03216">
    <property type="entry name" value="ABC_Carb_Monos_I"/>
    <property type="match status" value="1"/>
</dbReference>
<organism evidence="6 7">
    <name type="scientific">Jiangella asiatica</name>
    <dbReference type="NCBI Taxonomy" id="2530372"/>
    <lineage>
        <taxon>Bacteria</taxon>
        <taxon>Bacillati</taxon>
        <taxon>Actinomycetota</taxon>
        <taxon>Actinomycetes</taxon>
        <taxon>Jiangellales</taxon>
        <taxon>Jiangellaceae</taxon>
        <taxon>Jiangella</taxon>
    </lineage>
</organism>
<keyword evidence="1" id="KW-0813">Transport</keyword>
<dbReference type="InterPro" id="IPR027417">
    <property type="entry name" value="P-loop_NTPase"/>
</dbReference>
<evidence type="ECO:0000313" key="6">
    <source>
        <dbReference type="EMBL" id="TDE09680.1"/>
    </source>
</evidence>
<keyword evidence="4 6" id="KW-0067">ATP-binding</keyword>
<feature type="domain" description="ABC transporter" evidence="5">
    <location>
        <begin position="15"/>
        <end position="250"/>
    </location>
</feature>
<dbReference type="Pfam" id="PF00005">
    <property type="entry name" value="ABC_tran"/>
    <property type="match status" value="2"/>
</dbReference>
<dbReference type="EMBL" id="SMKZ01000017">
    <property type="protein sequence ID" value="TDE09680.1"/>
    <property type="molecule type" value="Genomic_DNA"/>
</dbReference>